<keyword evidence="2" id="KW-1185">Reference proteome</keyword>
<dbReference type="VEuPathDB" id="GiardiaDB:GMRT_20209"/>
<protein>
    <submittedName>
        <fullName evidence="1">Uncharacterized protein</fullName>
    </submittedName>
</protein>
<evidence type="ECO:0000313" key="2">
    <source>
        <dbReference type="Proteomes" id="UP000315496"/>
    </source>
</evidence>
<sequence>MTESSRTTDACVKNVFCPLVHGVDLIIPPERPSPCVVEANPILATMAHPQNALLTKSVRLPLELPKGLRDDILTMPDLLPDARQLRGAEQAILFSMMSLTVFD</sequence>
<dbReference type="EMBL" id="VDLU01000001">
    <property type="protein sequence ID" value="TNJ29425.1"/>
    <property type="molecule type" value="Genomic_DNA"/>
</dbReference>
<name>A0A4Z1SX69_GIAMU</name>
<dbReference type="AlphaFoldDB" id="A0A4Z1SX69"/>
<accession>A0A4Z1SX69</accession>
<reference evidence="1 2" key="1">
    <citation type="submission" date="2019-05" db="EMBL/GenBank/DDBJ databases">
        <title>The compact genome of Giardia muris reveals important steps in the evolution of intestinal protozoan parasites.</title>
        <authorList>
            <person name="Xu F."/>
            <person name="Jimenez-Gonzalez A."/>
            <person name="Einarsson E."/>
            <person name="Astvaldsson A."/>
            <person name="Peirasmaki D."/>
            <person name="Eckmann L."/>
            <person name="Andersson J.O."/>
            <person name="Svard S.G."/>
            <person name="Jerlstrom-Hultqvist J."/>
        </authorList>
    </citation>
    <scope>NUCLEOTIDE SEQUENCE [LARGE SCALE GENOMIC DNA]</scope>
    <source>
        <strain evidence="1 2">Roberts-Thomson</strain>
    </source>
</reference>
<gene>
    <name evidence="1" type="ORF">GMRT_20209</name>
</gene>
<organism evidence="1 2">
    <name type="scientific">Giardia muris</name>
    <dbReference type="NCBI Taxonomy" id="5742"/>
    <lineage>
        <taxon>Eukaryota</taxon>
        <taxon>Metamonada</taxon>
        <taxon>Diplomonadida</taxon>
        <taxon>Hexamitidae</taxon>
        <taxon>Giardiinae</taxon>
        <taxon>Giardia</taxon>
    </lineage>
</organism>
<evidence type="ECO:0000313" key="1">
    <source>
        <dbReference type="EMBL" id="TNJ29425.1"/>
    </source>
</evidence>
<proteinExistence type="predicted"/>
<dbReference type="Proteomes" id="UP000315496">
    <property type="component" value="Chromosome 1"/>
</dbReference>
<comment type="caution">
    <text evidence="1">The sequence shown here is derived from an EMBL/GenBank/DDBJ whole genome shotgun (WGS) entry which is preliminary data.</text>
</comment>